<dbReference type="SMART" id="SM00164">
    <property type="entry name" value="TBC"/>
    <property type="match status" value="1"/>
</dbReference>
<dbReference type="OrthoDB" id="294251at2759"/>
<evidence type="ECO:0000256" key="1">
    <source>
        <dbReference type="SAM" id="MobiDB-lite"/>
    </source>
</evidence>
<proteinExistence type="predicted"/>
<dbReference type="AlphaFoldDB" id="A0A6A6P1T8"/>
<dbReference type="PANTHER" id="PTHR47219:SF20">
    <property type="entry name" value="TBC1 DOMAIN FAMILY MEMBER 2B"/>
    <property type="match status" value="1"/>
</dbReference>
<protein>
    <submittedName>
        <fullName evidence="3">Rab-GTPase-TBC domain-containing protein</fullName>
    </submittedName>
</protein>
<dbReference type="InterPro" id="IPR035969">
    <property type="entry name" value="Rab-GAP_TBC_sf"/>
</dbReference>
<dbReference type="InterPro" id="IPR050302">
    <property type="entry name" value="Rab_GAP_TBC_domain"/>
</dbReference>
<feature type="region of interest" description="Disordered" evidence="1">
    <location>
        <begin position="1"/>
        <end position="106"/>
    </location>
</feature>
<dbReference type="InterPro" id="IPR000195">
    <property type="entry name" value="Rab-GAP-TBC_dom"/>
</dbReference>
<dbReference type="Gene3D" id="1.10.8.270">
    <property type="entry name" value="putative rabgap domain of human tbc1 domain family member 14 like domains"/>
    <property type="match status" value="1"/>
</dbReference>
<feature type="domain" description="Rab-GAP TBC" evidence="2">
    <location>
        <begin position="170"/>
        <end position="383"/>
    </location>
</feature>
<accession>A0A6A6P1T8</accession>
<name>A0A6A6P1T8_9PEZI</name>
<dbReference type="Pfam" id="PF00566">
    <property type="entry name" value="RabGAP-TBC"/>
    <property type="match status" value="1"/>
</dbReference>
<dbReference type="Gene3D" id="1.10.472.80">
    <property type="entry name" value="Ypt/Rab-GAP domain of gyp1p, domain 3"/>
    <property type="match status" value="1"/>
</dbReference>
<dbReference type="GO" id="GO:0005096">
    <property type="term" value="F:GTPase activator activity"/>
    <property type="evidence" value="ECO:0007669"/>
    <property type="project" value="TreeGrafter"/>
</dbReference>
<feature type="compositionally biased region" description="Low complexity" evidence="1">
    <location>
        <begin position="473"/>
        <end position="483"/>
    </location>
</feature>
<sequence>MSQATRRHSLDTPPPTSNRRRRHSTSIIGSQDLPPPPPVKDTSPIQQHEFRSVRSSTNLSTYNSNNNNNSAQQPPVSSSPSITPAPATRTLPTASAPAEKPVPRDRYGFKKANQHITLSVYEAWAGSYISYVERRRAKWILLMKSYGLPTVNPERFPPKSDKVKRYVRKGIPPEWRGAAWFYFAGGPARLAQSRGAYWECVERARAGELSGVDRDDIERDLNRAFPDNVRFKPDAPGWDQREADDDGQPGETSIVRALRRVLQAFAVANPRIGYCQSLNFLAGLLLLFLDEDEEKAFIMLGIVTNEHLPGTHDRSLKNIDIGVLMSCIQESMPAVWVKIDDTQEYGSLPTVSLALTSWFMSCFVGSLPIETVLRVWDSFFYEGSKTLFRIALAIFKLAEPDIRRLSDPMEVFQVVQNAPRRLVDANALLEACFRRRNGFGHLSQETIDVRRRERARAFGAEKASRADLLGVGEESGAVVRSSSRGGGRFKRSLSRRRAKT</sequence>
<dbReference type="SUPFAM" id="SSF47923">
    <property type="entry name" value="Ypt/Rab-GAP domain of gyp1p"/>
    <property type="match status" value="2"/>
</dbReference>
<dbReference type="PROSITE" id="PS50086">
    <property type="entry name" value="TBC_RABGAP"/>
    <property type="match status" value="1"/>
</dbReference>
<organism evidence="3 4">
    <name type="scientific">Lineolata rhizophorae</name>
    <dbReference type="NCBI Taxonomy" id="578093"/>
    <lineage>
        <taxon>Eukaryota</taxon>
        <taxon>Fungi</taxon>
        <taxon>Dikarya</taxon>
        <taxon>Ascomycota</taxon>
        <taxon>Pezizomycotina</taxon>
        <taxon>Dothideomycetes</taxon>
        <taxon>Dothideomycetes incertae sedis</taxon>
        <taxon>Lineolatales</taxon>
        <taxon>Lineolataceae</taxon>
        <taxon>Lineolata</taxon>
    </lineage>
</organism>
<dbReference type="GO" id="GO:0031267">
    <property type="term" value="F:small GTPase binding"/>
    <property type="evidence" value="ECO:0007669"/>
    <property type="project" value="TreeGrafter"/>
</dbReference>
<feature type="compositionally biased region" description="Low complexity" evidence="1">
    <location>
        <begin position="55"/>
        <end position="98"/>
    </location>
</feature>
<evidence type="ECO:0000313" key="4">
    <source>
        <dbReference type="Proteomes" id="UP000799766"/>
    </source>
</evidence>
<feature type="compositionally biased region" description="Basic residues" evidence="1">
    <location>
        <begin position="487"/>
        <end position="500"/>
    </location>
</feature>
<gene>
    <name evidence="3" type="ORF">BDY21DRAFT_285290</name>
</gene>
<feature type="region of interest" description="Disordered" evidence="1">
    <location>
        <begin position="473"/>
        <end position="500"/>
    </location>
</feature>
<reference evidence="3" key="1">
    <citation type="journal article" date="2020" name="Stud. Mycol.">
        <title>101 Dothideomycetes genomes: a test case for predicting lifestyles and emergence of pathogens.</title>
        <authorList>
            <person name="Haridas S."/>
            <person name="Albert R."/>
            <person name="Binder M."/>
            <person name="Bloem J."/>
            <person name="Labutti K."/>
            <person name="Salamov A."/>
            <person name="Andreopoulos B."/>
            <person name="Baker S."/>
            <person name="Barry K."/>
            <person name="Bills G."/>
            <person name="Bluhm B."/>
            <person name="Cannon C."/>
            <person name="Castanera R."/>
            <person name="Culley D."/>
            <person name="Daum C."/>
            <person name="Ezra D."/>
            <person name="Gonzalez J."/>
            <person name="Henrissat B."/>
            <person name="Kuo A."/>
            <person name="Liang C."/>
            <person name="Lipzen A."/>
            <person name="Lutzoni F."/>
            <person name="Magnuson J."/>
            <person name="Mondo S."/>
            <person name="Nolan M."/>
            <person name="Ohm R."/>
            <person name="Pangilinan J."/>
            <person name="Park H.-J."/>
            <person name="Ramirez L."/>
            <person name="Alfaro M."/>
            <person name="Sun H."/>
            <person name="Tritt A."/>
            <person name="Yoshinaga Y."/>
            <person name="Zwiers L.-H."/>
            <person name="Turgeon B."/>
            <person name="Goodwin S."/>
            <person name="Spatafora J."/>
            <person name="Crous P."/>
            <person name="Grigoriev I."/>
        </authorList>
    </citation>
    <scope>NUCLEOTIDE SEQUENCE</scope>
    <source>
        <strain evidence="3">ATCC 16933</strain>
    </source>
</reference>
<evidence type="ECO:0000313" key="3">
    <source>
        <dbReference type="EMBL" id="KAF2457965.1"/>
    </source>
</evidence>
<dbReference type="PANTHER" id="PTHR47219">
    <property type="entry name" value="RAB GTPASE-ACTIVATING PROTEIN 1-LIKE"/>
    <property type="match status" value="1"/>
</dbReference>
<evidence type="ECO:0000259" key="2">
    <source>
        <dbReference type="PROSITE" id="PS50086"/>
    </source>
</evidence>
<dbReference type="EMBL" id="MU001679">
    <property type="protein sequence ID" value="KAF2457965.1"/>
    <property type="molecule type" value="Genomic_DNA"/>
</dbReference>
<dbReference type="Proteomes" id="UP000799766">
    <property type="component" value="Unassembled WGS sequence"/>
</dbReference>
<keyword evidence="4" id="KW-1185">Reference proteome</keyword>